<comment type="function">
    <text evidence="10">Mediator of sterol homeostasis involved in sterol uptake, trafficking and distribution into membranes.</text>
</comment>
<keyword evidence="8 10" id="KW-0443">Lipid metabolism</keyword>
<comment type="subcellular location">
    <subcellularLocation>
        <location evidence="1 10">Endoplasmic reticulum membrane</location>
        <topology evidence="1 10">Multi-pass membrane protein</topology>
    </subcellularLocation>
</comment>
<accession>A0A3B0JZ47</accession>
<evidence type="ECO:0000256" key="2">
    <source>
        <dbReference type="ARBA" id="ARBA00009187"/>
    </source>
</evidence>
<sequence length="240" mass="27591">MIGGKLSVCVNCGHRVRELFKKYSNTLKTTNCEKCHHVTDKYIEFEEFIILIDALLLDSCAFRHIIYNGDFKLYWKVSLVVLLLESFALCRQKLSDPANDALNVHEKGFYTYTLHNLGDYLLITCFLLLLTAALGNDQIKEMGVRHFTLTIIKVVVISNLSKFFLLPILVWRNNTTVFGRSVHYVLVMGHHLCSLVLAYEAVGSVKSRLRWLSITLVILAFVLKEYIRHYAAFQLQLNLT</sequence>
<dbReference type="GO" id="GO:0032366">
    <property type="term" value="P:intracellular sterol transport"/>
    <property type="evidence" value="ECO:0007669"/>
    <property type="project" value="UniProtKB-UniRule"/>
</dbReference>
<evidence type="ECO:0000256" key="9">
    <source>
        <dbReference type="ARBA" id="ARBA00023136"/>
    </source>
</evidence>
<gene>
    <name evidence="11" type="ORF">DGUA_6G009737</name>
</gene>
<dbReference type="PANTHER" id="PTHR14467:SF0">
    <property type="entry name" value="PROTEIN ARV1"/>
    <property type="match status" value="1"/>
</dbReference>
<evidence type="ECO:0000313" key="12">
    <source>
        <dbReference type="Proteomes" id="UP000268350"/>
    </source>
</evidence>
<keyword evidence="4 10" id="KW-0812">Transmembrane</keyword>
<feature type="transmembrane region" description="Helical" evidence="10">
    <location>
        <begin position="114"/>
        <end position="135"/>
    </location>
</feature>
<feature type="transmembrane region" description="Helical" evidence="10">
    <location>
        <begin position="147"/>
        <end position="170"/>
    </location>
</feature>
<evidence type="ECO:0000256" key="5">
    <source>
        <dbReference type="ARBA" id="ARBA00022824"/>
    </source>
</evidence>
<evidence type="ECO:0000256" key="7">
    <source>
        <dbReference type="ARBA" id="ARBA00023055"/>
    </source>
</evidence>
<dbReference type="GO" id="GO:0006665">
    <property type="term" value="P:sphingolipid metabolic process"/>
    <property type="evidence" value="ECO:0007669"/>
    <property type="project" value="TreeGrafter"/>
</dbReference>
<organism evidence="11 12">
    <name type="scientific">Drosophila guanche</name>
    <name type="common">Fruit fly</name>
    <dbReference type="NCBI Taxonomy" id="7266"/>
    <lineage>
        <taxon>Eukaryota</taxon>
        <taxon>Metazoa</taxon>
        <taxon>Ecdysozoa</taxon>
        <taxon>Arthropoda</taxon>
        <taxon>Hexapoda</taxon>
        <taxon>Insecta</taxon>
        <taxon>Pterygota</taxon>
        <taxon>Neoptera</taxon>
        <taxon>Endopterygota</taxon>
        <taxon>Diptera</taxon>
        <taxon>Brachycera</taxon>
        <taxon>Muscomorpha</taxon>
        <taxon>Ephydroidea</taxon>
        <taxon>Drosophilidae</taxon>
        <taxon>Drosophila</taxon>
        <taxon>Sophophora</taxon>
    </lineage>
</organism>
<evidence type="ECO:0000256" key="4">
    <source>
        <dbReference type="ARBA" id="ARBA00022692"/>
    </source>
</evidence>
<name>A0A3B0JZ47_DROGU</name>
<keyword evidence="9 10" id="KW-0472">Membrane</keyword>
<evidence type="ECO:0000256" key="1">
    <source>
        <dbReference type="ARBA" id="ARBA00004477"/>
    </source>
</evidence>
<protein>
    <recommendedName>
        <fullName evidence="10">Protein ARV</fullName>
    </recommendedName>
</protein>
<keyword evidence="7 10" id="KW-0445">Lipid transport</keyword>
<dbReference type="InterPro" id="IPR007290">
    <property type="entry name" value="Arv1"/>
</dbReference>
<dbReference type="GO" id="GO:0005794">
    <property type="term" value="C:Golgi apparatus"/>
    <property type="evidence" value="ECO:0007669"/>
    <property type="project" value="TreeGrafter"/>
</dbReference>
<feature type="transmembrane region" description="Helical" evidence="10">
    <location>
        <begin position="209"/>
        <end position="227"/>
    </location>
</feature>
<dbReference type="AlphaFoldDB" id="A0A3B0JZ47"/>
<comment type="similarity">
    <text evidence="2 10">Belongs to the ARV1 family.</text>
</comment>
<evidence type="ECO:0000256" key="6">
    <source>
        <dbReference type="ARBA" id="ARBA00022989"/>
    </source>
</evidence>
<dbReference type="GO" id="GO:0032541">
    <property type="term" value="C:cortical endoplasmic reticulum"/>
    <property type="evidence" value="ECO:0007669"/>
    <property type="project" value="TreeGrafter"/>
</dbReference>
<dbReference type="PANTHER" id="PTHR14467">
    <property type="entry name" value="ARV1"/>
    <property type="match status" value="1"/>
</dbReference>
<evidence type="ECO:0000313" key="11">
    <source>
        <dbReference type="EMBL" id="SPP87355.1"/>
    </source>
</evidence>
<keyword evidence="3 10" id="KW-0813">Transport</keyword>
<evidence type="ECO:0000256" key="8">
    <source>
        <dbReference type="ARBA" id="ARBA00023098"/>
    </source>
</evidence>
<dbReference type="GO" id="GO:0005789">
    <property type="term" value="C:endoplasmic reticulum membrane"/>
    <property type="evidence" value="ECO:0007669"/>
    <property type="project" value="UniProtKB-SubCell"/>
</dbReference>
<dbReference type="EMBL" id="OUUW01000012">
    <property type="protein sequence ID" value="SPP87355.1"/>
    <property type="molecule type" value="Genomic_DNA"/>
</dbReference>
<dbReference type="OMA" id="KLYWKVS"/>
<dbReference type="STRING" id="7266.A0A3B0JZ47"/>
<dbReference type="Proteomes" id="UP000268350">
    <property type="component" value="Unassembled WGS sequence"/>
</dbReference>
<feature type="transmembrane region" description="Helical" evidence="10">
    <location>
        <begin position="182"/>
        <end position="202"/>
    </location>
</feature>
<dbReference type="Pfam" id="PF04161">
    <property type="entry name" value="Arv1"/>
    <property type="match status" value="1"/>
</dbReference>
<dbReference type="GO" id="GO:0097036">
    <property type="term" value="P:regulation of plasma membrane sterol distribution"/>
    <property type="evidence" value="ECO:0007669"/>
    <property type="project" value="UniProtKB-UniRule"/>
</dbReference>
<keyword evidence="5 10" id="KW-0256">Endoplasmic reticulum</keyword>
<keyword evidence="6 10" id="KW-1133">Transmembrane helix</keyword>
<dbReference type="OrthoDB" id="2192830at2759"/>
<keyword evidence="12" id="KW-1185">Reference proteome</keyword>
<dbReference type="GO" id="GO:0016125">
    <property type="term" value="P:sterol metabolic process"/>
    <property type="evidence" value="ECO:0007669"/>
    <property type="project" value="UniProtKB-UniRule"/>
</dbReference>
<evidence type="ECO:0000256" key="10">
    <source>
        <dbReference type="RuleBase" id="RU368065"/>
    </source>
</evidence>
<evidence type="ECO:0000256" key="3">
    <source>
        <dbReference type="ARBA" id="ARBA00022448"/>
    </source>
</evidence>
<reference evidence="12" key="1">
    <citation type="submission" date="2018-01" db="EMBL/GenBank/DDBJ databases">
        <authorList>
            <person name="Alioto T."/>
            <person name="Alioto T."/>
        </authorList>
    </citation>
    <scope>NUCLEOTIDE SEQUENCE [LARGE SCALE GENOMIC DNA]</scope>
</reference>
<proteinExistence type="inferred from homology"/>